<organism evidence="2 3">
    <name type="scientific">Candidatus Woykebacteria bacterium RBG_13_40_7b</name>
    <dbReference type="NCBI Taxonomy" id="1802594"/>
    <lineage>
        <taxon>Bacteria</taxon>
        <taxon>Candidatus Woykeibacteriota</taxon>
    </lineage>
</organism>
<sequence>MDQRTVVFFITYTVAFLAMFGVLIASTFNKKIKKHGKALVPSVFIAFILVFYSELAFWEDNLVTKVVIASIGIIVSLLVADYFYSDLLYKKLVEKIKN</sequence>
<keyword evidence="1" id="KW-0472">Membrane</keyword>
<evidence type="ECO:0000313" key="3">
    <source>
        <dbReference type="Proteomes" id="UP000177103"/>
    </source>
</evidence>
<dbReference type="EMBL" id="MHCQ01000001">
    <property type="protein sequence ID" value="OGY25155.1"/>
    <property type="molecule type" value="Genomic_DNA"/>
</dbReference>
<comment type="caution">
    <text evidence="2">The sequence shown here is derived from an EMBL/GenBank/DDBJ whole genome shotgun (WGS) entry which is preliminary data.</text>
</comment>
<feature type="transmembrane region" description="Helical" evidence="1">
    <location>
        <begin position="38"/>
        <end position="58"/>
    </location>
</feature>
<keyword evidence="1" id="KW-0812">Transmembrane</keyword>
<dbReference type="AlphaFoldDB" id="A0A1G1WBV6"/>
<protein>
    <submittedName>
        <fullName evidence="2">Uncharacterized protein</fullName>
    </submittedName>
</protein>
<reference evidence="2 3" key="1">
    <citation type="journal article" date="2016" name="Nat. Commun.">
        <title>Thousands of microbial genomes shed light on interconnected biogeochemical processes in an aquifer system.</title>
        <authorList>
            <person name="Anantharaman K."/>
            <person name="Brown C.T."/>
            <person name="Hug L.A."/>
            <person name="Sharon I."/>
            <person name="Castelle C.J."/>
            <person name="Probst A.J."/>
            <person name="Thomas B.C."/>
            <person name="Singh A."/>
            <person name="Wilkins M.J."/>
            <person name="Karaoz U."/>
            <person name="Brodie E.L."/>
            <person name="Williams K.H."/>
            <person name="Hubbard S.S."/>
            <person name="Banfield J.F."/>
        </authorList>
    </citation>
    <scope>NUCLEOTIDE SEQUENCE [LARGE SCALE GENOMIC DNA]</scope>
</reference>
<keyword evidence="1" id="KW-1133">Transmembrane helix</keyword>
<evidence type="ECO:0000313" key="2">
    <source>
        <dbReference type="EMBL" id="OGY25155.1"/>
    </source>
</evidence>
<feature type="transmembrane region" description="Helical" evidence="1">
    <location>
        <begin position="6"/>
        <end position="26"/>
    </location>
</feature>
<gene>
    <name evidence="2" type="ORF">A2Y57_04845</name>
</gene>
<feature type="transmembrane region" description="Helical" evidence="1">
    <location>
        <begin position="64"/>
        <end position="84"/>
    </location>
</feature>
<dbReference type="Proteomes" id="UP000177103">
    <property type="component" value="Unassembled WGS sequence"/>
</dbReference>
<name>A0A1G1WBV6_9BACT</name>
<evidence type="ECO:0000256" key="1">
    <source>
        <dbReference type="SAM" id="Phobius"/>
    </source>
</evidence>
<accession>A0A1G1WBV6</accession>
<proteinExistence type="predicted"/>